<feature type="compositionally biased region" description="Basic residues" evidence="1">
    <location>
        <begin position="337"/>
        <end position="346"/>
    </location>
</feature>
<feature type="region of interest" description="Disordered" evidence="1">
    <location>
        <begin position="268"/>
        <end position="385"/>
    </location>
</feature>
<feature type="compositionally biased region" description="Basic and acidic residues" evidence="1">
    <location>
        <begin position="209"/>
        <end position="223"/>
    </location>
</feature>
<sequence>MTAPARSVVSSSPQGSGGSSCWITDLPLESPVYEDANLCSLSHTERTMGIEIELVSPTDWFAARRNEGTQIEAHGARVWASRVKLKGTRWLNYPASKAVSVDTECEKLWKSIRQRYSRERKKVKSERSGSGAKNVTKWAWYDDLTVLDECIQERRRSSITNLKRDVDGKKPSCCEIASAGPSSQQISEHADSTDEFSAEAPSSTKTTRLLKEHTPKNKDADKKTVDQQIIEMLWTIRKPPNEETTFGQLVAHEMAQIKDVVTKLLRKRSRWRKHPVLSPSRARKLARSRLPQPRPPNPPRNPCFFRPTIPGLRAEQSSPTATAASQRPRAATEPTKGPRRACRAHSHSAPNSDQPPDSPSTSSEPAPDKTSDSASDPRLPARSLP</sequence>
<evidence type="ECO:0000259" key="2">
    <source>
        <dbReference type="PROSITE" id="PS51029"/>
    </source>
</evidence>
<name>A0A8J6HGA5_TENMO</name>
<reference evidence="3" key="1">
    <citation type="journal article" date="2020" name="J Insects Food Feed">
        <title>The yellow mealworm (Tenebrio molitor) genome: a resource for the emerging insects as food and feed industry.</title>
        <authorList>
            <person name="Eriksson T."/>
            <person name="Andere A."/>
            <person name="Kelstrup H."/>
            <person name="Emery V."/>
            <person name="Picard C."/>
        </authorList>
    </citation>
    <scope>NUCLEOTIDE SEQUENCE</scope>
    <source>
        <strain evidence="3">Stoneville</strain>
        <tissue evidence="3">Whole head</tissue>
    </source>
</reference>
<dbReference type="Pfam" id="PF10545">
    <property type="entry name" value="MADF_DNA_bdg"/>
    <property type="match status" value="1"/>
</dbReference>
<protein>
    <recommendedName>
        <fullName evidence="2">MADF domain-containing protein</fullName>
    </recommendedName>
</protein>
<proteinExistence type="predicted"/>
<organism evidence="3 4">
    <name type="scientific">Tenebrio molitor</name>
    <name type="common">Yellow mealworm beetle</name>
    <dbReference type="NCBI Taxonomy" id="7067"/>
    <lineage>
        <taxon>Eukaryota</taxon>
        <taxon>Metazoa</taxon>
        <taxon>Ecdysozoa</taxon>
        <taxon>Arthropoda</taxon>
        <taxon>Hexapoda</taxon>
        <taxon>Insecta</taxon>
        <taxon>Pterygota</taxon>
        <taxon>Neoptera</taxon>
        <taxon>Endopterygota</taxon>
        <taxon>Coleoptera</taxon>
        <taxon>Polyphaga</taxon>
        <taxon>Cucujiformia</taxon>
        <taxon>Tenebrionidae</taxon>
        <taxon>Tenebrio</taxon>
    </lineage>
</organism>
<keyword evidence="4" id="KW-1185">Reference proteome</keyword>
<feature type="region of interest" description="Disordered" evidence="1">
    <location>
        <begin position="177"/>
        <end position="223"/>
    </location>
</feature>
<dbReference type="EMBL" id="JABDTM020024619">
    <property type="protein sequence ID" value="KAH0814110.1"/>
    <property type="molecule type" value="Genomic_DNA"/>
</dbReference>
<dbReference type="PROSITE" id="PS51257">
    <property type="entry name" value="PROKAR_LIPOPROTEIN"/>
    <property type="match status" value="1"/>
</dbReference>
<comment type="caution">
    <text evidence="3">The sequence shown here is derived from an EMBL/GenBank/DDBJ whole genome shotgun (WGS) entry which is preliminary data.</text>
</comment>
<dbReference type="AlphaFoldDB" id="A0A8J6HGA5"/>
<feature type="compositionally biased region" description="Polar residues" evidence="1">
    <location>
        <begin position="315"/>
        <end position="325"/>
    </location>
</feature>
<feature type="compositionally biased region" description="Basic residues" evidence="1">
    <location>
        <begin position="268"/>
        <end position="287"/>
    </location>
</feature>
<evidence type="ECO:0000313" key="4">
    <source>
        <dbReference type="Proteomes" id="UP000719412"/>
    </source>
</evidence>
<accession>A0A8J6HGA5</accession>
<dbReference type="Proteomes" id="UP000719412">
    <property type="component" value="Unassembled WGS sequence"/>
</dbReference>
<evidence type="ECO:0000256" key="1">
    <source>
        <dbReference type="SAM" id="MobiDB-lite"/>
    </source>
</evidence>
<reference evidence="3" key="2">
    <citation type="submission" date="2021-08" db="EMBL/GenBank/DDBJ databases">
        <authorList>
            <person name="Eriksson T."/>
        </authorList>
    </citation>
    <scope>NUCLEOTIDE SEQUENCE</scope>
    <source>
        <strain evidence="3">Stoneville</strain>
        <tissue evidence="3">Whole head</tissue>
    </source>
</reference>
<feature type="compositionally biased region" description="Low complexity" evidence="1">
    <location>
        <begin position="348"/>
        <end position="365"/>
    </location>
</feature>
<dbReference type="PROSITE" id="PS51029">
    <property type="entry name" value="MADF"/>
    <property type="match status" value="1"/>
</dbReference>
<evidence type="ECO:0000313" key="3">
    <source>
        <dbReference type="EMBL" id="KAH0814110.1"/>
    </source>
</evidence>
<feature type="compositionally biased region" description="Pro residues" evidence="1">
    <location>
        <begin position="292"/>
        <end position="301"/>
    </location>
</feature>
<dbReference type="InterPro" id="IPR006578">
    <property type="entry name" value="MADF-dom"/>
</dbReference>
<gene>
    <name evidence="3" type="ORF">GEV33_008682</name>
</gene>
<feature type="domain" description="MADF" evidence="2">
    <location>
        <begin position="48"/>
        <end position="152"/>
    </location>
</feature>